<dbReference type="Pfam" id="PF11738">
    <property type="entry name" value="DUF3298"/>
    <property type="match status" value="1"/>
</dbReference>
<dbReference type="Proteomes" id="UP000285517">
    <property type="component" value="Chromosome"/>
</dbReference>
<reference evidence="2 3" key="1">
    <citation type="submission" date="2019-01" db="EMBL/GenBank/DDBJ databases">
        <title>Complete genome sequencing of Aequorivita sp. H23M31.</title>
        <authorList>
            <person name="Bae J.-W."/>
        </authorList>
    </citation>
    <scope>NUCLEOTIDE SEQUENCE [LARGE SCALE GENOMIC DNA]</scope>
    <source>
        <strain evidence="2 3">H23M31</strain>
    </source>
</reference>
<keyword evidence="3" id="KW-1185">Reference proteome</keyword>
<dbReference type="Gene3D" id="3.30.565.40">
    <property type="entry name" value="Fervidobacterium nodosum Rt17-B1 like"/>
    <property type="match status" value="1"/>
</dbReference>
<dbReference type="PROSITE" id="PS51257">
    <property type="entry name" value="PROKAR_LIPOPROTEIN"/>
    <property type="match status" value="1"/>
</dbReference>
<organism evidence="2 3">
    <name type="scientific">Aequorivita ciconiae</name>
    <dbReference type="NCBI Taxonomy" id="2494375"/>
    <lineage>
        <taxon>Bacteria</taxon>
        <taxon>Pseudomonadati</taxon>
        <taxon>Bacteroidota</taxon>
        <taxon>Flavobacteriia</taxon>
        <taxon>Flavobacteriales</taxon>
        <taxon>Flavobacteriaceae</taxon>
        <taxon>Aequorivita</taxon>
    </lineage>
</organism>
<sequence>MKSILPIFILLLLVSCKNDSRKEPIDNDVEDSIFQKADSLRLSDKDLLQVRFLDLKRRELLDKKDQKEELESLLISKSFLKKDDNLTIDFQYPYLNEKIKPSYANFNEYIDNHYLNIKGIEKQIREEKRLCDSLGIPHGDEKWVVEYKVYNLNDRLLSILFYKENHYAGAAHASYTFETMNFDLERSTFMNYEDFFNSGSEEELREILNGLLAEKINSGEMYYDCWAISADNFFDAKNNFVVTDDAAEFYFDDCVICPSYTGTYSIKIPLEMLMPVLRKHKRNPLIL</sequence>
<dbReference type="Gene3D" id="3.90.640.20">
    <property type="entry name" value="Heat-shock cognate protein, ATPase"/>
    <property type="match status" value="1"/>
</dbReference>
<dbReference type="InterPro" id="IPR037126">
    <property type="entry name" value="PdaC/RsiV-like_sf"/>
</dbReference>
<dbReference type="RefSeq" id="WP_128248914.1">
    <property type="nucleotide sequence ID" value="NZ_CP034951.1"/>
</dbReference>
<dbReference type="AlphaFoldDB" id="A0A410FZS3"/>
<protein>
    <submittedName>
        <fullName evidence="2">DUF3298 domain-containing protein</fullName>
    </submittedName>
</protein>
<dbReference type="KEGG" id="aev:EI546_01670"/>
<gene>
    <name evidence="2" type="ORF">EI546_01670</name>
</gene>
<accession>A0A410FZS3</accession>
<evidence type="ECO:0000259" key="1">
    <source>
        <dbReference type="Pfam" id="PF11738"/>
    </source>
</evidence>
<dbReference type="InterPro" id="IPR021729">
    <property type="entry name" value="DUF3298"/>
</dbReference>
<name>A0A410FZS3_9FLAO</name>
<feature type="domain" description="DUF3298" evidence="1">
    <location>
        <begin position="193"/>
        <end position="270"/>
    </location>
</feature>
<dbReference type="EMBL" id="CP034951">
    <property type="protein sequence ID" value="QAA80514.1"/>
    <property type="molecule type" value="Genomic_DNA"/>
</dbReference>
<evidence type="ECO:0000313" key="2">
    <source>
        <dbReference type="EMBL" id="QAA80514.1"/>
    </source>
</evidence>
<dbReference type="OrthoDB" id="1137644at2"/>
<evidence type="ECO:0000313" key="3">
    <source>
        <dbReference type="Proteomes" id="UP000285517"/>
    </source>
</evidence>
<proteinExistence type="predicted"/>